<comment type="similarity">
    <text evidence="2 15">Belongs to the phenylalanyl-tRNA synthetase beta subunit family. Type 1 subfamily.</text>
</comment>
<accession>A0A2V3VTN0</accession>
<dbReference type="InterPro" id="IPR004532">
    <property type="entry name" value="Phe-tRNA-ligase_IIc_bsu_bact"/>
</dbReference>
<evidence type="ECO:0000256" key="4">
    <source>
        <dbReference type="ARBA" id="ARBA00022490"/>
    </source>
</evidence>
<dbReference type="Gene3D" id="3.50.40.10">
    <property type="entry name" value="Phenylalanyl-trna Synthetase, Chain B, domain 3"/>
    <property type="match status" value="1"/>
</dbReference>
<dbReference type="InterPro" id="IPR012340">
    <property type="entry name" value="NA-bd_OB-fold"/>
</dbReference>
<reference evidence="20 21" key="1">
    <citation type="submission" date="2018-05" db="EMBL/GenBank/DDBJ databases">
        <title>Genomic Encyclopedia of Type Strains, Phase IV (KMG-IV): sequencing the most valuable type-strain genomes for metagenomic binning, comparative biology and taxonomic classification.</title>
        <authorList>
            <person name="Goeker M."/>
        </authorList>
    </citation>
    <scope>NUCLEOTIDE SEQUENCE [LARGE SCALE GENOMIC DNA]</scope>
    <source>
        <strain evidence="20 21">DSM 28556</strain>
    </source>
</reference>
<keyword evidence="13 15" id="KW-0030">Aminoacyl-tRNA synthetase</keyword>
<organism evidence="20 21">
    <name type="scientific">Pseudogracilibacillus auburnensis</name>
    <dbReference type="NCBI Taxonomy" id="1494959"/>
    <lineage>
        <taxon>Bacteria</taxon>
        <taxon>Bacillati</taxon>
        <taxon>Bacillota</taxon>
        <taxon>Bacilli</taxon>
        <taxon>Bacillales</taxon>
        <taxon>Bacillaceae</taxon>
        <taxon>Pseudogracilibacillus</taxon>
    </lineage>
</organism>
<dbReference type="SMART" id="SM00874">
    <property type="entry name" value="B5"/>
    <property type="match status" value="1"/>
</dbReference>
<dbReference type="NCBIfam" id="NF045760">
    <property type="entry name" value="YtpR"/>
    <property type="match status" value="1"/>
</dbReference>
<dbReference type="SUPFAM" id="SSF50249">
    <property type="entry name" value="Nucleic acid-binding proteins"/>
    <property type="match status" value="1"/>
</dbReference>
<dbReference type="Pfam" id="PF17759">
    <property type="entry name" value="tRNA_synthFbeta"/>
    <property type="match status" value="1"/>
</dbReference>
<dbReference type="CDD" id="cd02796">
    <property type="entry name" value="tRNA_bind_bactPheRS"/>
    <property type="match status" value="1"/>
</dbReference>
<evidence type="ECO:0000256" key="8">
    <source>
        <dbReference type="ARBA" id="ARBA00022741"/>
    </source>
</evidence>
<dbReference type="Proteomes" id="UP000247978">
    <property type="component" value="Unassembled WGS sequence"/>
</dbReference>
<dbReference type="CDD" id="cd00769">
    <property type="entry name" value="PheRS_beta_core"/>
    <property type="match status" value="1"/>
</dbReference>
<dbReference type="InterPro" id="IPR005146">
    <property type="entry name" value="B3/B4_tRNA-bd"/>
</dbReference>
<dbReference type="InterPro" id="IPR041616">
    <property type="entry name" value="PheRS_beta_core"/>
</dbReference>
<dbReference type="NCBIfam" id="TIGR00472">
    <property type="entry name" value="pheT_bact"/>
    <property type="match status" value="1"/>
</dbReference>
<dbReference type="PANTHER" id="PTHR10947">
    <property type="entry name" value="PHENYLALANYL-TRNA SYNTHETASE BETA CHAIN AND LEUCINE-RICH REPEAT-CONTAINING PROTEIN 47"/>
    <property type="match status" value="1"/>
</dbReference>
<dbReference type="InterPro" id="IPR045864">
    <property type="entry name" value="aa-tRNA-synth_II/BPL/LPL"/>
</dbReference>
<feature type="domain" description="TRNA-binding" evidence="17">
    <location>
        <begin position="41"/>
        <end position="155"/>
    </location>
</feature>
<dbReference type="SMART" id="SM00873">
    <property type="entry name" value="B3_4"/>
    <property type="match status" value="1"/>
</dbReference>
<evidence type="ECO:0000259" key="18">
    <source>
        <dbReference type="PROSITE" id="PS51447"/>
    </source>
</evidence>
<dbReference type="GO" id="GO:0000287">
    <property type="term" value="F:magnesium ion binding"/>
    <property type="evidence" value="ECO:0007669"/>
    <property type="project" value="UniProtKB-UniRule"/>
</dbReference>
<keyword evidence="21" id="KW-1185">Reference proteome</keyword>
<dbReference type="GO" id="GO:0140096">
    <property type="term" value="F:catalytic activity, acting on a protein"/>
    <property type="evidence" value="ECO:0007669"/>
    <property type="project" value="UniProtKB-ARBA"/>
</dbReference>
<dbReference type="GO" id="GO:0009328">
    <property type="term" value="C:phenylalanine-tRNA ligase complex"/>
    <property type="evidence" value="ECO:0007669"/>
    <property type="project" value="TreeGrafter"/>
</dbReference>
<dbReference type="PROSITE" id="PS51447">
    <property type="entry name" value="FDX_ACB"/>
    <property type="match status" value="1"/>
</dbReference>
<feature type="binding site" evidence="15">
    <location>
        <position position="471"/>
    </location>
    <ligand>
        <name>Mg(2+)</name>
        <dbReference type="ChEBI" id="CHEBI:18420"/>
        <note>shared with alpha subunit</note>
    </ligand>
</feature>
<dbReference type="EMBL" id="QJJQ01000011">
    <property type="protein sequence ID" value="PXW85263.1"/>
    <property type="molecule type" value="Genomic_DNA"/>
</dbReference>
<dbReference type="PANTHER" id="PTHR10947:SF0">
    <property type="entry name" value="PHENYLALANINE--TRNA LIGASE BETA SUBUNIT"/>
    <property type="match status" value="1"/>
</dbReference>
<evidence type="ECO:0000256" key="10">
    <source>
        <dbReference type="ARBA" id="ARBA00022842"/>
    </source>
</evidence>
<dbReference type="Pfam" id="PF03483">
    <property type="entry name" value="B3_4"/>
    <property type="match status" value="1"/>
</dbReference>
<feature type="binding site" evidence="15">
    <location>
        <position position="468"/>
    </location>
    <ligand>
        <name>Mg(2+)</name>
        <dbReference type="ChEBI" id="CHEBI:18420"/>
        <note>shared with alpha subunit</note>
    </ligand>
</feature>
<evidence type="ECO:0000256" key="14">
    <source>
        <dbReference type="ARBA" id="ARBA00049255"/>
    </source>
</evidence>
<protein>
    <recommendedName>
        <fullName evidence="15">Phenylalanine--tRNA ligase beta subunit</fullName>
        <ecNumber evidence="15">6.1.1.20</ecNumber>
    </recommendedName>
    <alternativeName>
        <fullName evidence="15">Phenylalanyl-tRNA synthetase beta subunit</fullName>
        <shortName evidence="15">PheRS</shortName>
    </alternativeName>
</protein>
<dbReference type="FunFam" id="3.50.40.10:FF:000001">
    <property type="entry name" value="Phenylalanine--tRNA ligase beta subunit"/>
    <property type="match status" value="1"/>
</dbReference>
<keyword evidence="9 15" id="KW-0067">ATP-binding</keyword>
<dbReference type="SUPFAM" id="SSF54991">
    <property type="entry name" value="Anticodon-binding domain of PheRS"/>
    <property type="match status" value="1"/>
</dbReference>
<evidence type="ECO:0000256" key="6">
    <source>
        <dbReference type="ARBA" id="ARBA00022598"/>
    </source>
</evidence>
<dbReference type="SUPFAM" id="SSF55681">
    <property type="entry name" value="Class II aaRS and biotin synthetases"/>
    <property type="match status" value="1"/>
</dbReference>
<dbReference type="Gene3D" id="3.30.70.380">
    <property type="entry name" value="Ferrodoxin-fold anticodon-binding domain"/>
    <property type="match status" value="1"/>
</dbReference>
<evidence type="ECO:0000313" key="21">
    <source>
        <dbReference type="Proteomes" id="UP000247978"/>
    </source>
</evidence>
<proteinExistence type="inferred from homology"/>
<dbReference type="Pfam" id="PF03484">
    <property type="entry name" value="B5"/>
    <property type="match status" value="1"/>
</dbReference>
<keyword evidence="7 15" id="KW-0479">Metal-binding</keyword>
<dbReference type="Gene3D" id="3.30.930.10">
    <property type="entry name" value="Bira Bifunctional Protein, Domain 2"/>
    <property type="match status" value="1"/>
</dbReference>
<comment type="caution">
    <text evidence="20">The sequence shown here is derived from an EMBL/GenBank/DDBJ whole genome shotgun (WGS) entry which is preliminary data.</text>
</comment>
<evidence type="ECO:0000256" key="1">
    <source>
        <dbReference type="ARBA" id="ARBA00004496"/>
    </source>
</evidence>
<evidence type="ECO:0000256" key="3">
    <source>
        <dbReference type="ARBA" id="ARBA00011209"/>
    </source>
</evidence>
<evidence type="ECO:0000256" key="16">
    <source>
        <dbReference type="PROSITE-ProRule" id="PRU00209"/>
    </source>
</evidence>
<dbReference type="FunFam" id="3.30.70.380:FF:000001">
    <property type="entry name" value="Phenylalanine--tRNA ligase beta subunit"/>
    <property type="match status" value="1"/>
</dbReference>
<dbReference type="PROSITE" id="PS50886">
    <property type="entry name" value="TRBD"/>
    <property type="match status" value="1"/>
</dbReference>
<evidence type="ECO:0000256" key="9">
    <source>
        <dbReference type="ARBA" id="ARBA00022840"/>
    </source>
</evidence>
<dbReference type="PROSITE" id="PS51483">
    <property type="entry name" value="B5"/>
    <property type="match status" value="1"/>
</dbReference>
<dbReference type="GO" id="GO:0005524">
    <property type="term" value="F:ATP binding"/>
    <property type="evidence" value="ECO:0007669"/>
    <property type="project" value="UniProtKB-UniRule"/>
</dbReference>
<evidence type="ECO:0000256" key="5">
    <source>
        <dbReference type="ARBA" id="ARBA00022555"/>
    </source>
</evidence>
<keyword evidence="4 15" id="KW-0963">Cytoplasm</keyword>
<dbReference type="GO" id="GO:0016740">
    <property type="term" value="F:transferase activity"/>
    <property type="evidence" value="ECO:0007669"/>
    <property type="project" value="UniProtKB-ARBA"/>
</dbReference>
<comment type="cofactor">
    <cofactor evidence="15">
        <name>Mg(2+)</name>
        <dbReference type="ChEBI" id="CHEBI:18420"/>
    </cofactor>
    <text evidence="15">Binds 2 magnesium ions per tetramer.</text>
</comment>
<dbReference type="InterPro" id="IPR005147">
    <property type="entry name" value="tRNA_synthase_B5-dom"/>
</dbReference>
<dbReference type="Pfam" id="PF03147">
    <property type="entry name" value="FDX-ACB"/>
    <property type="match status" value="1"/>
</dbReference>
<dbReference type="GO" id="GO:0000049">
    <property type="term" value="F:tRNA binding"/>
    <property type="evidence" value="ECO:0007669"/>
    <property type="project" value="UniProtKB-UniRule"/>
</dbReference>
<feature type="domain" description="B5" evidence="19">
    <location>
        <begin position="409"/>
        <end position="484"/>
    </location>
</feature>
<feature type="domain" description="FDX-ACB" evidence="18">
    <location>
        <begin position="714"/>
        <end position="807"/>
    </location>
</feature>
<dbReference type="FunFam" id="3.30.930.10:FF:000022">
    <property type="entry name" value="Phenylalanine--tRNA ligase beta subunit"/>
    <property type="match status" value="1"/>
</dbReference>
<dbReference type="HAMAP" id="MF_00283">
    <property type="entry name" value="Phe_tRNA_synth_beta1"/>
    <property type="match status" value="1"/>
</dbReference>
<dbReference type="GO" id="GO:0004826">
    <property type="term" value="F:phenylalanine-tRNA ligase activity"/>
    <property type="evidence" value="ECO:0007669"/>
    <property type="project" value="UniProtKB-UniRule"/>
</dbReference>
<dbReference type="SUPFAM" id="SSF56037">
    <property type="entry name" value="PheT/TilS domain"/>
    <property type="match status" value="1"/>
</dbReference>
<feature type="binding site" evidence="15">
    <location>
        <position position="472"/>
    </location>
    <ligand>
        <name>Mg(2+)</name>
        <dbReference type="ChEBI" id="CHEBI:18420"/>
        <note>shared with alpha subunit</note>
    </ligand>
</feature>
<gene>
    <name evidence="15" type="primary">pheT</name>
    <name evidence="20" type="ORF">DFR56_11129</name>
</gene>
<dbReference type="Gene3D" id="3.30.56.10">
    <property type="match status" value="2"/>
</dbReference>
<comment type="subunit">
    <text evidence="3 15">Tetramer of two alpha and two beta subunits.</text>
</comment>
<dbReference type="OrthoDB" id="9805455at2"/>
<keyword evidence="10 15" id="KW-0460">Magnesium</keyword>
<dbReference type="InterPro" id="IPR009061">
    <property type="entry name" value="DNA-bd_dom_put_sf"/>
</dbReference>
<dbReference type="InterPro" id="IPR045060">
    <property type="entry name" value="Phe-tRNA-ligase_IIc_bsu"/>
</dbReference>
<dbReference type="RefSeq" id="WP_110396183.1">
    <property type="nucleotide sequence ID" value="NZ_JBHUHB010000001.1"/>
</dbReference>
<keyword evidence="5 16" id="KW-0820">tRNA-binding</keyword>
<keyword evidence="11 16" id="KW-0694">RNA-binding</keyword>
<dbReference type="Pfam" id="PF01588">
    <property type="entry name" value="tRNA_bind"/>
    <property type="match status" value="1"/>
</dbReference>
<dbReference type="EC" id="6.1.1.20" evidence="15"/>
<sequence length="808" mass="89975">MLVSLNWLKKYVDFGSLTPEQLAEKITKSGIEVDGIEYIVNEKSENIVVGYVKECEQHPNADKLKLCQVDVGEETLQIICGAPNVAQGQKVVVAKPGAVLPGNFKIKKVKLRGIESNGMICSLQELSVGERFIVPAFAEGIAVLPEDAVVGASVDELLNLDDAVLEFDLTPNRADALSMLGVAYEVAAILGEEISLPKPTIEAIDEQVSDYVKVSVDDPDLCPYYGASIIKDVTIGPAPLWMQNYLLAAGIRPINNVVDITNYVLLEYGQPLHAFDYDLLDSKEILVRRANNDEQMVTLDDQTRTLTDENLLITNGEKGVALAGVMGGANTEVNDDTKTILLEAAYFDGQTVRKAVKQTGLRSEASSRFEKGVDPNRVKEAGLRACELLVQYAGGKVIEGVAEFDQLDRGEKTVAMNASYVNKRLGTDISIEEMEEILRKLRFTFERNGEDFTVNIPTRRGDIIIFEDMLEEVARIFGYDHLPYTLPANASKPGGLTDEQLLKRRMKGYLQSVGLSEAITYSLLNQKDATRFVSPELSKDFIPVELSRPMSEDHQYLRLSLLPELLNRLTYNVARKQADVALYEAGSVFLSEEETLTKQPKEQLRLAGAITGKWLDHQWQQERKQVDFYVVKGIVEGLFGYLNRKVTFDQATVEGMHPGRCATISIDDQKIGFLGQIHPNLAKEKDLKETYVFDLDLAYILQTTEHELSYEPVPKYPSILRDIAFVVDKNVLAGDIKAEIERIGTPLVKRVEAFDVYTGENIADNEKSIAYNVHYQDPEKTLTDEEVDASFKEIVEAVSEKFGGYVRS</sequence>
<keyword evidence="12 15" id="KW-0648">Protein biosynthesis</keyword>
<dbReference type="GO" id="GO:0006432">
    <property type="term" value="P:phenylalanyl-tRNA aminoacylation"/>
    <property type="evidence" value="ECO:0007669"/>
    <property type="project" value="UniProtKB-UniRule"/>
</dbReference>
<keyword evidence="6 15" id="KW-0436">Ligase</keyword>
<evidence type="ECO:0000259" key="19">
    <source>
        <dbReference type="PROSITE" id="PS51483"/>
    </source>
</evidence>
<dbReference type="InterPro" id="IPR005121">
    <property type="entry name" value="Fdx_antiC-bd"/>
</dbReference>
<comment type="catalytic activity">
    <reaction evidence="14 15">
        <text>tRNA(Phe) + L-phenylalanine + ATP = L-phenylalanyl-tRNA(Phe) + AMP + diphosphate + H(+)</text>
        <dbReference type="Rhea" id="RHEA:19413"/>
        <dbReference type="Rhea" id="RHEA-COMP:9668"/>
        <dbReference type="Rhea" id="RHEA-COMP:9699"/>
        <dbReference type="ChEBI" id="CHEBI:15378"/>
        <dbReference type="ChEBI" id="CHEBI:30616"/>
        <dbReference type="ChEBI" id="CHEBI:33019"/>
        <dbReference type="ChEBI" id="CHEBI:58095"/>
        <dbReference type="ChEBI" id="CHEBI:78442"/>
        <dbReference type="ChEBI" id="CHEBI:78531"/>
        <dbReference type="ChEBI" id="CHEBI:456215"/>
        <dbReference type="EC" id="6.1.1.20"/>
    </reaction>
</comment>
<dbReference type="InterPro" id="IPR036690">
    <property type="entry name" value="Fdx_antiC-bd_sf"/>
</dbReference>
<evidence type="ECO:0000256" key="7">
    <source>
        <dbReference type="ARBA" id="ARBA00022723"/>
    </source>
</evidence>
<name>A0A2V3VTN0_9BACI</name>
<dbReference type="FunFam" id="2.40.50.140:FF:000045">
    <property type="entry name" value="Phenylalanine--tRNA ligase beta subunit"/>
    <property type="match status" value="1"/>
</dbReference>
<evidence type="ECO:0000313" key="20">
    <source>
        <dbReference type="EMBL" id="PXW85263.1"/>
    </source>
</evidence>
<dbReference type="InterPro" id="IPR020825">
    <property type="entry name" value="Phe-tRNA_synthase-like_B3/B4"/>
</dbReference>
<evidence type="ECO:0000256" key="13">
    <source>
        <dbReference type="ARBA" id="ARBA00023146"/>
    </source>
</evidence>
<dbReference type="SMART" id="SM00896">
    <property type="entry name" value="FDX-ACB"/>
    <property type="match status" value="1"/>
</dbReference>
<feature type="binding site" evidence="15">
    <location>
        <position position="462"/>
    </location>
    <ligand>
        <name>Mg(2+)</name>
        <dbReference type="ChEBI" id="CHEBI:18420"/>
        <note>shared with alpha subunit</note>
    </ligand>
</feature>
<dbReference type="InterPro" id="IPR002547">
    <property type="entry name" value="tRNA-bd_dom"/>
</dbReference>
<evidence type="ECO:0000259" key="17">
    <source>
        <dbReference type="PROSITE" id="PS50886"/>
    </source>
</evidence>
<comment type="subcellular location">
    <subcellularLocation>
        <location evidence="1 15">Cytoplasm</location>
    </subcellularLocation>
</comment>
<evidence type="ECO:0000256" key="2">
    <source>
        <dbReference type="ARBA" id="ARBA00008653"/>
    </source>
</evidence>
<dbReference type="Gene3D" id="2.40.50.140">
    <property type="entry name" value="Nucleic acid-binding proteins"/>
    <property type="match status" value="1"/>
</dbReference>
<evidence type="ECO:0000256" key="12">
    <source>
        <dbReference type="ARBA" id="ARBA00022917"/>
    </source>
</evidence>
<dbReference type="AlphaFoldDB" id="A0A2V3VTN0"/>
<evidence type="ECO:0000256" key="15">
    <source>
        <dbReference type="HAMAP-Rule" id="MF_00283"/>
    </source>
</evidence>
<dbReference type="InterPro" id="IPR033714">
    <property type="entry name" value="tRNA_bind_bactPheRS"/>
</dbReference>
<keyword evidence="8 15" id="KW-0547">Nucleotide-binding</keyword>
<evidence type="ECO:0000256" key="11">
    <source>
        <dbReference type="ARBA" id="ARBA00022884"/>
    </source>
</evidence>
<dbReference type="SUPFAM" id="SSF46955">
    <property type="entry name" value="Putative DNA-binding domain"/>
    <property type="match status" value="1"/>
</dbReference>